<dbReference type="AlphaFoldDB" id="A0A3S4F1X4"/>
<accession>A0A3S4F1X4</accession>
<gene>
    <name evidence="1" type="ORF">NCTC11214_04812</name>
</gene>
<dbReference type="InterPro" id="IPR054441">
    <property type="entry name" value="Gp28-like"/>
</dbReference>
<evidence type="ECO:0000313" key="2">
    <source>
        <dbReference type="Proteomes" id="UP000281391"/>
    </source>
</evidence>
<dbReference type="EMBL" id="LR134117">
    <property type="protein sequence ID" value="VDZ64119.1"/>
    <property type="molecule type" value="Genomic_DNA"/>
</dbReference>
<protein>
    <submittedName>
        <fullName evidence="1">Uncharacterized protein</fullName>
    </submittedName>
</protein>
<evidence type="ECO:0000313" key="1">
    <source>
        <dbReference type="EMBL" id="VDZ64119.1"/>
    </source>
</evidence>
<reference evidence="1 2" key="1">
    <citation type="submission" date="2018-12" db="EMBL/GenBank/DDBJ databases">
        <authorList>
            <consortium name="Pathogen Informatics"/>
        </authorList>
    </citation>
    <scope>NUCLEOTIDE SEQUENCE [LARGE SCALE GENOMIC DNA]</scope>
    <source>
        <strain evidence="1 2">NCTC11214</strain>
    </source>
</reference>
<dbReference type="KEGG" id="sof:NCTC11214_04812"/>
<name>A0A3S4F1X4_SEROD</name>
<dbReference type="Proteomes" id="UP000281391">
    <property type="component" value="Chromosome"/>
</dbReference>
<dbReference type="RefSeq" id="WP_004964005.1">
    <property type="nucleotide sequence ID" value="NZ_LR134117.1"/>
</dbReference>
<organism evidence="1 2">
    <name type="scientific">Serratia odorifera</name>
    <dbReference type="NCBI Taxonomy" id="618"/>
    <lineage>
        <taxon>Bacteria</taxon>
        <taxon>Pseudomonadati</taxon>
        <taxon>Pseudomonadota</taxon>
        <taxon>Gammaproteobacteria</taxon>
        <taxon>Enterobacterales</taxon>
        <taxon>Yersiniaceae</taxon>
        <taxon>Serratia</taxon>
    </lineage>
</organism>
<sequence>MNLHGIVSRAIGVVNPFVEAQIYRSQGAAKQANYSRAPAYADPIPMMVQKQAVTQGDVRHLDNLNIQGVFTSIYTNGNWCGVNRPKEQGGDKFVIGGETWLVVSVPENWPDWTRVIACLQT</sequence>
<proteinExistence type="predicted"/>
<dbReference type="Pfam" id="PF22755">
    <property type="entry name" value="E217_gp28"/>
    <property type="match status" value="1"/>
</dbReference>